<dbReference type="AlphaFoldDB" id="C0CV55"/>
<sequence>MEWGLAMRDFGRGLLFFAGGRKGTRRSGAQRKGFAGLLPGAQGLTPGKHKILGTGSIRGETLKSFLRSGRLKSCFGEHDFSRE</sequence>
<reference evidence="1 2" key="1">
    <citation type="submission" date="2009-01" db="EMBL/GenBank/DDBJ databases">
        <authorList>
            <person name="Fulton L."/>
            <person name="Clifton S."/>
            <person name="Fulton B."/>
            <person name="Xu J."/>
            <person name="Minx P."/>
            <person name="Pepin K.H."/>
            <person name="Johnson M."/>
            <person name="Bhonagiri V."/>
            <person name="Nash W.E."/>
            <person name="Mardis E.R."/>
            <person name="Wilson R.K."/>
        </authorList>
    </citation>
    <scope>NUCLEOTIDE SEQUENCE [LARGE SCALE GENOMIC DNA]</scope>
    <source>
        <strain evidence="1 2">DSM 15981</strain>
    </source>
</reference>
<evidence type="ECO:0000313" key="2">
    <source>
        <dbReference type="Proteomes" id="UP000004756"/>
    </source>
</evidence>
<protein>
    <submittedName>
        <fullName evidence="1">Uncharacterized protein</fullName>
    </submittedName>
</protein>
<proteinExistence type="predicted"/>
<name>C0CV55_9FIRM</name>
<reference evidence="1 2" key="2">
    <citation type="submission" date="2009-02" db="EMBL/GenBank/DDBJ databases">
        <title>Draft genome sequence of Clostridium asparagiforme (DSM 15981).</title>
        <authorList>
            <person name="Sudarsanam P."/>
            <person name="Ley R."/>
            <person name="Guruge J."/>
            <person name="Turnbaugh P.J."/>
            <person name="Mahowald M."/>
            <person name="Liep D."/>
            <person name="Gordon J."/>
        </authorList>
    </citation>
    <scope>NUCLEOTIDE SEQUENCE [LARGE SCALE GENOMIC DNA]</scope>
    <source>
        <strain evidence="1 2">DSM 15981</strain>
    </source>
</reference>
<dbReference type="HOGENOM" id="CLU_2536561_0_0_9"/>
<accession>C0CV55</accession>
<evidence type="ECO:0000313" key="1">
    <source>
        <dbReference type="EMBL" id="EEG57038.1"/>
    </source>
</evidence>
<keyword evidence="2" id="KW-1185">Reference proteome</keyword>
<comment type="caution">
    <text evidence="1">The sequence shown here is derived from an EMBL/GenBank/DDBJ whole genome shotgun (WGS) entry which is preliminary data.</text>
</comment>
<organism evidence="1 2">
    <name type="scientific">[Clostridium] asparagiforme DSM 15981</name>
    <dbReference type="NCBI Taxonomy" id="518636"/>
    <lineage>
        <taxon>Bacteria</taxon>
        <taxon>Bacillati</taxon>
        <taxon>Bacillota</taxon>
        <taxon>Clostridia</taxon>
        <taxon>Lachnospirales</taxon>
        <taxon>Lachnospiraceae</taxon>
        <taxon>Enterocloster</taxon>
    </lineage>
</organism>
<gene>
    <name evidence="1" type="ORF">CLOSTASPAR_00856</name>
</gene>
<dbReference type="EMBL" id="ACCJ01000034">
    <property type="protein sequence ID" value="EEG57038.1"/>
    <property type="molecule type" value="Genomic_DNA"/>
</dbReference>
<dbReference type="Proteomes" id="UP000004756">
    <property type="component" value="Unassembled WGS sequence"/>
</dbReference>